<dbReference type="InterPro" id="IPR022584">
    <property type="entry name" value="DUF2937"/>
</dbReference>
<accession>A0A9C9NEI5</accession>
<evidence type="ECO:0000313" key="4">
    <source>
        <dbReference type="Proteomes" id="UP000885680"/>
    </source>
</evidence>
<feature type="compositionally biased region" description="Basic and acidic residues" evidence="1">
    <location>
        <begin position="16"/>
        <end position="25"/>
    </location>
</feature>
<comment type="caution">
    <text evidence="3">The sequence shown here is derived from an EMBL/GenBank/DDBJ whole genome shotgun (WGS) entry which is preliminary data.</text>
</comment>
<sequence>MRQQESVPGSSSAHGRRGETRRPLREDSPMVPLLIRVFAALLTGTVFSQSVEFTQQYLQRLGGAVDELEMVVERFDAGAARAGVSRHAALKRLRGNSDPLAARQGEDAAATILRYEELMRRYRGLIDAAPLFRPFVALGDPDWAMTARTGDDYRPALPVTIDGLVLTAAGFGLGWAFGASAYGAARMGRRRSRRRIRSI</sequence>
<keyword evidence="2" id="KW-0472">Membrane</keyword>
<dbReference type="Proteomes" id="UP000885680">
    <property type="component" value="Unassembled WGS sequence"/>
</dbReference>
<feature type="transmembrane region" description="Helical" evidence="2">
    <location>
        <begin position="164"/>
        <end position="185"/>
    </location>
</feature>
<proteinExistence type="predicted"/>
<keyword evidence="2" id="KW-0812">Transmembrane</keyword>
<evidence type="ECO:0000313" key="3">
    <source>
        <dbReference type="EMBL" id="HET99784.1"/>
    </source>
</evidence>
<evidence type="ECO:0000256" key="1">
    <source>
        <dbReference type="SAM" id="MobiDB-lite"/>
    </source>
</evidence>
<gene>
    <name evidence="3" type="ORF">ENH89_05340</name>
</gene>
<organism evidence="3 4">
    <name type="scientific">Aurantimonas coralicida</name>
    <dbReference type="NCBI Taxonomy" id="182270"/>
    <lineage>
        <taxon>Bacteria</taxon>
        <taxon>Pseudomonadati</taxon>
        <taxon>Pseudomonadota</taxon>
        <taxon>Alphaproteobacteria</taxon>
        <taxon>Hyphomicrobiales</taxon>
        <taxon>Aurantimonadaceae</taxon>
        <taxon>Aurantimonas</taxon>
    </lineage>
</organism>
<evidence type="ECO:0000256" key="2">
    <source>
        <dbReference type="SAM" id="Phobius"/>
    </source>
</evidence>
<feature type="compositionally biased region" description="Polar residues" evidence="1">
    <location>
        <begin position="1"/>
        <end position="13"/>
    </location>
</feature>
<feature type="region of interest" description="Disordered" evidence="1">
    <location>
        <begin position="1"/>
        <end position="25"/>
    </location>
</feature>
<keyword evidence="2" id="KW-1133">Transmembrane helix</keyword>
<name>A0A9C9NEI5_9HYPH</name>
<dbReference type="EMBL" id="DRGN01000069">
    <property type="protein sequence ID" value="HET99784.1"/>
    <property type="molecule type" value="Genomic_DNA"/>
</dbReference>
<reference evidence="3" key="1">
    <citation type="journal article" date="2020" name="mSystems">
        <title>Genome- and Community-Level Interaction Insights into Carbon Utilization and Element Cycling Functions of Hydrothermarchaeota in Hydrothermal Sediment.</title>
        <authorList>
            <person name="Zhou Z."/>
            <person name="Liu Y."/>
            <person name="Xu W."/>
            <person name="Pan J."/>
            <person name="Luo Z.H."/>
            <person name="Li M."/>
        </authorList>
    </citation>
    <scope>NUCLEOTIDE SEQUENCE</scope>
    <source>
        <strain evidence="3">HyVt-347</strain>
    </source>
</reference>
<dbReference type="Pfam" id="PF11157">
    <property type="entry name" value="DUF2937"/>
    <property type="match status" value="1"/>
</dbReference>
<dbReference type="AlphaFoldDB" id="A0A9C9NEI5"/>
<protein>
    <submittedName>
        <fullName evidence="3">DUF2937 family protein</fullName>
    </submittedName>
</protein>